<protein>
    <submittedName>
        <fullName evidence="2">Bm2809, isoform c</fullName>
    </submittedName>
</protein>
<proteinExistence type="predicted"/>
<dbReference type="EMBL" id="LN856958">
    <property type="protein sequence ID" value="CDP96609.1"/>
    <property type="molecule type" value="Genomic_DNA"/>
</dbReference>
<dbReference type="PANTHER" id="PTHR13633">
    <property type="entry name" value="MITOCHONDRIAL TRANSCRIPTION RESCUE FACTOR 1"/>
    <property type="match status" value="1"/>
</dbReference>
<sequence>MADMVEVIKVSVRESSPCLCGNLSNYCIILAGCLVRYLSGYFVQSKSRNNERERKKMTTLTISRLLRLNHTSDYGTINVLREFQTFGGLCKNNRRPKIDIGVEIPDDGLPKDYRLQVFKVSSRRLDSIVSRAVGQGRGQAEKLILTGKVQINEEDIPKKAAYYVQQNDIIDIWKQPVEGNTKFAESDHYGF</sequence>
<dbReference type="PANTHER" id="PTHR13633:SF3">
    <property type="entry name" value="MITOCHONDRIAL TRANSCRIPTION RESCUE FACTOR 1"/>
    <property type="match status" value="1"/>
</dbReference>
<dbReference type="PROSITE" id="PS50889">
    <property type="entry name" value="S4"/>
    <property type="match status" value="1"/>
</dbReference>
<accession>A0A1I9G2W1</accession>
<dbReference type="GO" id="GO:0005739">
    <property type="term" value="C:mitochondrion"/>
    <property type="evidence" value="ECO:0007669"/>
    <property type="project" value="TreeGrafter"/>
</dbReference>
<evidence type="ECO:0000256" key="1">
    <source>
        <dbReference type="PROSITE-ProRule" id="PRU00182"/>
    </source>
</evidence>
<name>A0A1I9G2W1_BRUMA</name>
<organism evidence="2">
    <name type="scientific">Brugia malayi</name>
    <name type="common">Filarial nematode worm</name>
    <dbReference type="NCBI Taxonomy" id="6279"/>
    <lineage>
        <taxon>Eukaryota</taxon>
        <taxon>Metazoa</taxon>
        <taxon>Ecdysozoa</taxon>
        <taxon>Nematoda</taxon>
        <taxon>Chromadorea</taxon>
        <taxon>Rhabditida</taxon>
        <taxon>Spirurina</taxon>
        <taxon>Spiruromorpha</taxon>
        <taxon>Filarioidea</taxon>
        <taxon>Onchocercidae</taxon>
        <taxon>Brugia</taxon>
    </lineage>
</organism>
<reference evidence="2" key="2">
    <citation type="submission" date="2012-12" db="EMBL/GenBank/DDBJ databases">
        <authorList>
            <consortium name="WormBase Consortium"/>
            <person name="Ghedin E."/>
            <person name="Paulini M."/>
        </authorList>
    </citation>
    <scope>NUCLEOTIDE SEQUENCE</scope>
    <source>
        <strain evidence="2">FR3</strain>
    </source>
</reference>
<dbReference type="CDD" id="cd00165">
    <property type="entry name" value="S4"/>
    <property type="match status" value="1"/>
</dbReference>
<keyword evidence="1" id="KW-0694">RNA-binding</keyword>
<gene>
    <name evidence="2" type="primary">Bm2809</name>
    <name evidence="2" type="ORF">BM_Bm2809</name>
</gene>
<reference evidence="2" key="1">
    <citation type="journal article" date="2007" name="Science">
        <title>Draft genome of the filarial nematode parasite Brugia malayi.</title>
        <authorList>
            <person name="Ghedin E."/>
            <person name="Wang S."/>
            <person name="Spiro D."/>
            <person name="Caler E."/>
            <person name="Zhao Q."/>
            <person name="Crabtree J."/>
            <person name="Allen J.E."/>
            <person name="Delcher A.L."/>
            <person name="Guiliano D.B."/>
            <person name="Miranda-Saavedra D."/>
            <person name="Angiuoli S.V."/>
            <person name="Creasy T."/>
            <person name="Amedeo P."/>
            <person name="Haas B."/>
            <person name="El-Sayed N.M."/>
            <person name="Wortman J.R."/>
            <person name="Feldblyum T."/>
            <person name="Tallon L."/>
            <person name="Schatz M."/>
            <person name="Shumway M."/>
            <person name="Koo H."/>
            <person name="Salzberg S.L."/>
            <person name="Schobel S."/>
            <person name="Pertea M."/>
            <person name="Pop M."/>
            <person name="White O."/>
            <person name="Barton G.J."/>
            <person name="Carlow C.K."/>
            <person name="Crawford M.J."/>
            <person name="Daub J."/>
            <person name="Dimmic M.W."/>
            <person name="Estes C.F."/>
            <person name="Foster J.M."/>
            <person name="Ganatra M."/>
            <person name="Gregory W.F."/>
            <person name="Johnson N.M."/>
            <person name="Jin J."/>
            <person name="Komuniecki R."/>
            <person name="Korf I."/>
            <person name="Kumar S."/>
            <person name="Laney S."/>
            <person name="Li B.W."/>
            <person name="Li W."/>
            <person name="Lindblom T.H."/>
            <person name="Lustigman S."/>
            <person name="Ma D."/>
            <person name="Maina C.V."/>
            <person name="Martin D.M."/>
            <person name="McCarter J.P."/>
            <person name="McReynolds L."/>
            <person name="Mitreva M."/>
            <person name="Nutman T.B."/>
            <person name="Parkinson J."/>
            <person name="Peregrin-Alvarez J.M."/>
            <person name="Poole C."/>
            <person name="Ren Q."/>
            <person name="Saunders L."/>
            <person name="Sluder A.E."/>
            <person name="Smith K."/>
            <person name="Stanke M."/>
            <person name="Unnasch T.R."/>
            <person name="Ware J."/>
            <person name="Wei A.D."/>
            <person name="Weil G."/>
            <person name="Williams D.J."/>
            <person name="Zhang Y."/>
            <person name="Williams S.A."/>
            <person name="Fraser-Liggett C."/>
            <person name="Slatko B."/>
            <person name="Blaxter M.L."/>
            <person name="Scott A.L."/>
        </authorList>
    </citation>
    <scope>NUCLEOTIDE SEQUENCE</scope>
    <source>
        <strain evidence="2">FR3</strain>
    </source>
</reference>
<dbReference type="SUPFAM" id="SSF55174">
    <property type="entry name" value="Alpha-L RNA-binding motif"/>
    <property type="match status" value="1"/>
</dbReference>
<dbReference type="AlphaFoldDB" id="A0A1I9G2W1"/>
<dbReference type="GO" id="GO:1903108">
    <property type="term" value="P:regulation of mitochondrial transcription"/>
    <property type="evidence" value="ECO:0007669"/>
    <property type="project" value="TreeGrafter"/>
</dbReference>
<dbReference type="Gene3D" id="3.10.290.10">
    <property type="entry name" value="RNA-binding S4 domain"/>
    <property type="match status" value="1"/>
</dbReference>
<evidence type="ECO:0000313" key="2">
    <source>
        <dbReference type="EMBL" id="CDP96609.1"/>
    </source>
</evidence>
<dbReference type="InterPro" id="IPR036986">
    <property type="entry name" value="S4_RNA-bd_sf"/>
</dbReference>
<dbReference type="GO" id="GO:0003723">
    <property type="term" value="F:RNA binding"/>
    <property type="evidence" value="ECO:0007669"/>
    <property type="project" value="UniProtKB-KW"/>
</dbReference>